<keyword evidence="2" id="KW-0808">Transferase</keyword>
<dbReference type="EMBL" id="CAADHB010000004">
    <property type="protein sequence ID" value="VFK77945.1"/>
    <property type="molecule type" value="Genomic_DNA"/>
</dbReference>
<dbReference type="InterPro" id="IPR002934">
    <property type="entry name" value="Polymerase_NTP_transf_dom"/>
</dbReference>
<dbReference type="GO" id="GO:0016779">
    <property type="term" value="F:nucleotidyltransferase activity"/>
    <property type="evidence" value="ECO:0007669"/>
    <property type="project" value="InterPro"/>
</dbReference>
<dbReference type="SUPFAM" id="SSF81301">
    <property type="entry name" value="Nucleotidyltransferase"/>
    <property type="match status" value="1"/>
</dbReference>
<sequence>MPAGWWLLNHTADTMGMMDRIEQRRAGPDLDIDPRHHGIVRNILHRHVPDYAVWAFGSRAVGSARPYSDLDLAIITERPLPFAVVGGLREAFAESDLPWRVDIVDWAVTSAAFREIIARDKVIVRLPGSRGSWEAAT</sequence>
<dbReference type="CDD" id="cd05403">
    <property type="entry name" value="NT_KNTase_like"/>
    <property type="match status" value="1"/>
</dbReference>
<evidence type="ECO:0000313" key="2">
    <source>
        <dbReference type="EMBL" id="VFK77945.1"/>
    </source>
</evidence>
<reference evidence="2" key="1">
    <citation type="submission" date="2019-02" db="EMBL/GenBank/DDBJ databases">
        <authorList>
            <person name="Gruber-Vodicka R. H."/>
            <person name="Seah K. B. B."/>
        </authorList>
    </citation>
    <scope>NUCLEOTIDE SEQUENCE</scope>
    <source>
        <strain evidence="2">BECK_S127</strain>
    </source>
</reference>
<dbReference type="InterPro" id="IPR043519">
    <property type="entry name" value="NT_sf"/>
</dbReference>
<accession>A0A451BI19</accession>
<organism evidence="2">
    <name type="scientific">Candidatus Kentrum sp. SD</name>
    <dbReference type="NCBI Taxonomy" id="2126332"/>
    <lineage>
        <taxon>Bacteria</taxon>
        <taxon>Pseudomonadati</taxon>
        <taxon>Pseudomonadota</taxon>
        <taxon>Gammaproteobacteria</taxon>
        <taxon>Candidatus Kentrum</taxon>
    </lineage>
</organism>
<dbReference type="AlphaFoldDB" id="A0A451BI19"/>
<feature type="domain" description="Polymerase nucleotidyl transferase" evidence="1">
    <location>
        <begin position="40"/>
        <end position="118"/>
    </location>
</feature>
<name>A0A451BI19_9GAMM</name>
<gene>
    <name evidence="2" type="ORF">BECKSD772D_GA0070982_100414</name>
</gene>
<proteinExistence type="predicted"/>
<dbReference type="Gene3D" id="3.30.460.10">
    <property type="entry name" value="Beta Polymerase, domain 2"/>
    <property type="match status" value="1"/>
</dbReference>
<evidence type="ECO:0000259" key="1">
    <source>
        <dbReference type="Pfam" id="PF01909"/>
    </source>
</evidence>
<dbReference type="Pfam" id="PF01909">
    <property type="entry name" value="NTP_transf_2"/>
    <property type="match status" value="1"/>
</dbReference>
<protein>
    <submittedName>
        <fullName evidence="2">Nucleotidyltransferase domain-containing protein</fullName>
    </submittedName>
</protein>